<dbReference type="AlphaFoldDB" id="A0A0N4UFL1"/>
<evidence type="ECO:0000313" key="7">
    <source>
        <dbReference type="Proteomes" id="UP000274756"/>
    </source>
</evidence>
<comment type="function">
    <text evidence="1">Suppresses cannabinoid receptor CNR1-mediated tonic inhibition of voltage-gated calcium channels.</text>
</comment>
<evidence type="ECO:0000313" key="6">
    <source>
        <dbReference type="Proteomes" id="UP000038040"/>
    </source>
</evidence>
<dbReference type="GO" id="GO:0005886">
    <property type="term" value="C:plasma membrane"/>
    <property type="evidence" value="ECO:0007669"/>
    <property type="project" value="TreeGrafter"/>
</dbReference>
<evidence type="ECO:0000313" key="8">
    <source>
        <dbReference type="WBParaSite" id="DME_0000623301-mRNA-1"/>
    </source>
</evidence>
<organism evidence="6 8">
    <name type="scientific">Dracunculus medinensis</name>
    <name type="common">Guinea worm</name>
    <dbReference type="NCBI Taxonomy" id="318479"/>
    <lineage>
        <taxon>Eukaryota</taxon>
        <taxon>Metazoa</taxon>
        <taxon>Ecdysozoa</taxon>
        <taxon>Nematoda</taxon>
        <taxon>Chromadorea</taxon>
        <taxon>Rhabditida</taxon>
        <taxon>Spirurina</taxon>
        <taxon>Dracunculoidea</taxon>
        <taxon>Dracunculidae</taxon>
        <taxon>Dracunculus</taxon>
    </lineage>
</organism>
<gene>
    <name evidence="5" type="ORF">DME_LOCUS1130</name>
</gene>
<dbReference type="Proteomes" id="UP000038040">
    <property type="component" value="Unplaced"/>
</dbReference>
<evidence type="ECO:0000313" key="5">
    <source>
        <dbReference type="EMBL" id="VDN51157.1"/>
    </source>
</evidence>
<dbReference type="EMBL" id="UYYG01000014">
    <property type="protein sequence ID" value="VDN51157.1"/>
    <property type="molecule type" value="Genomic_DNA"/>
</dbReference>
<dbReference type="Pfam" id="PF15043">
    <property type="entry name" value="CNRIP1"/>
    <property type="match status" value="1"/>
</dbReference>
<dbReference type="PANTHER" id="PTHR31952">
    <property type="entry name" value="CB1 CANNABINOID RECEPTOR-INTERACTING PROTEIN 1"/>
    <property type="match status" value="1"/>
</dbReference>
<evidence type="ECO:0000256" key="4">
    <source>
        <dbReference type="ARBA" id="ARBA00026030"/>
    </source>
</evidence>
<dbReference type="InterPro" id="IPR029204">
    <property type="entry name" value="CNRIP1"/>
</dbReference>
<dbReference type="GO" id="GO:0031718">
    <property type="term" value="F:type 1 cannabinoid receptor binding"/>
    <property type="evidence" value="ECO:0007669"/>
    <property type="project" value="TreeGrafter"/>
</dbReference>
<proteinExistence type="inferred from homology"/>
<evidence type="ECO:0000256" key="1">
    <source>
        <dbReference type="ARBA" id="ARBA00003884"/>
    </source>
</evidence>
<reference evidence="8" key="1">
    <citation type="submission" date="2016-04" db="UniProtKB">
        <authorList>
            <consortium name="WormBaseParasite"/>
        </authorList>
    </citation>
    <scope>IDENTIFICATION</scope>
</reference>
<sequence>MNSISVFRSVCLNNFRSLQISGSDIALAETKPSSGDYKGQWNTKGFGINKSNTREDLLINIQGVGCYLQKKLQAKFYEKNDRHADGGDRIETIRWKCKMDLAGEISVLDEILK</sequence>
<dbReference type="PANTHER" id="PTHR31952:SF1">
    <property type="entry name" value="CB1 CANNABINOID RECEPTOR-INTERACTING PROTEIN 1"/>
    <property type="match status" value="1"/>
</dbReference>
<comment type="subunit">
    <text evidence="4">Interacts with the cannabinoid receptor CNR1 (via C-terminus). Does not interact with cannabinoid receptor CNR2.</text>
</comment>
<comment type="similarity">
    <text evidence="2">Belongs to the CNRIP family.</text>
</comment>
<protein>
    <recommendedName>
        <fullName evidence="3">CB1 cannabinoid receptor-interacting protein 1</fullName>
    </recommendedName>
</protein>
<dbReference type="Proteomes" id="UP000274756">
    <property type="component" value="Unassembled WGS sequence"/>
</dbReference>
<evidence type="ECO:0000256" key="3">
    <source>
        <dbReference type="ARBA" id="ARBA00015651"/>
    </source>
</evidence>
<dbReference type="STRING" id="318479.A0A0N4UFL1"/>
<evidence type="ECO:0000256" key="2">
    <source>
        <dbReference type="ARBA" id="ARBA00007288"/>
    </source>
</evidence>
<name>A0A0N4UFL1_DRAME</name>
<reference evidence="5 7" key="2">
    <citation type="submission" date="2018-11" db="EMBL/GenBank/DDBJ databases">
        <authorList>
            <consortium name="Pathogen Informatics"/>
        </authorList>
    </citation>
    <scope>NUCLEOTIDE SEQUENCE [LARGE SCALE GENOMIC DNA]</scope>
</reference>
<dbReference type="WBParaSite" id="DME_0000623301-mRNA-1">
    <property type="protein sequence ID" value="DME_0000623301-mRNA-1"/>
    <property type="gene ID" value="DME_0000623301"/>
</dbReference>
<dbReference type="OrthoDB" id="5920443at2759"/>
<keyword evidence="7" id="KW-1185">Reference proteome</keyword>
<accession>A0A0N4UFL1</accession>